<dbReference type="AlphaFoldDB" id="A0A183JZM7"/>
<dbReference type="Proteomes" id="UP000279833">
    <property type="component" value="Unassembled WGS sequence"/>
</dbReference>
<dbReference type="WBParaSite" id="SCUD_0000818501-mRNA-1">
    <property type="protein sequence ID" value="SCUD_0000818501-mRNA-1"/>
    <property type="gene ID" value="SCUD_0000818501"/>
</dbReference>
<accession>A0A183JZM7</accession>
<evidence type="ECO:0000313" key="3">
    <source>
        <dbReference type="WBParaSite" id="SCUD_0000818501-mRNA-1"/>
    </source>
</evidence>
<evidence type="ECO:0000313" key="2">
    <source>
        <dbReference type="Proteomes" id="UP000279833"/>
    </source>
</evidence>
<reference evidence="1 2" key="2">
    <citation type="submission" date="2018-11" db="EMBL/GenBank/DDBJ databases">
        <authorList>
            <consortium name="Pathogen Informatics"/>
        </authorList>
    </citation>
    <scope>NUCLEOTIDE SEQUENCE [LARGE SCALE GENOMIC DNA]</scope>
    <source>
        <strain evidence="1">Dakar</strain>
        <strain evidence="2">Dakar, Senegal</strain>
    </source>
</reference>
<sequence length="156" mass="17639">MAIRQIKSGKTAGPDKIPAEALKADVAATTRILHIIFSMIWDEEQVPKDWKEGLLAKIPKKGDLSKRVNYGSITLLSTPGKVFDRVLSDRMKNSVDSQLRDQQTGFHKDRLCTDQIATLRTIVGQSIGWDSSLYINFIDYEKAFDSVNRTTLWKLL</sequence>
<keyword evidence="2" id="KW-1185">Reference proteome</keyword>
<organism evidence="3">
    <name type="scientific">Schistosoma curassoni</name>
    <dbReference type="NCBI Taxonomy" id="6186"/>
    <lineage>
        <taxon>Eukaryota</taxon>
        <taxon>Metazoa</taxon>
        <taxon>Spiralia</taxon>
        <taxon>Lophotrochozoa</taxon>
        <taxon>Platyhelminthes</taxon>
        <taxon>Trematoda</taxon>
        <taxon>Digenea</taxon>
        <taxon>Strigeidida</taxon>
        <taxon>Schistosomatoidea</taxon>
        <taxon>Schistosomatidae</taxon>
        <taxon>Schistosoma</taxon>
    </lineage>
</organism>
<dbReference type="EMBL" id="UZAK01032637">
    <property type="protein sequence ID" value="VDP29618.1"/>
    <property type="molecule type" value="Genomic_DNA"/>
</dbReference>
<gene>
    <name evidence="1" type="ORF">SCUD_LOCUS8185</name>
</gene>
<name>A0A183JZM7_9TREM</name>
<evidence type="ECO:0000313" key="1">
    <source>
        <dbReference type="EMBL" id="VDP29618.1"/>
    </source>
</evidence>
<dbReference type="PANTHER" id="PTHR19446">
    <property type="entry name" value="REVERSE TRANSCRIPTASES"/>
    <property type="match status" value="1"/>
</dbReference>
<protein>
    <submittedName>
        <fullName evidence="3">Reverse transcriptase domain-containing protein</fullName>
    </submittedName>
</protein>
<proteinExistence type="predicted"/>
<reference evidence="3" key="1">
    <citation type="submission" date="2016-06" db="UniProtKB">
        <authorList>
            <consortium name="WormBaseParasite"/>
        </authorList>
    </citation>
    <scope>IDENTIFICATION</scope>
</reference>